<accession>A0AAN6JT87</accession>
<sequence length="92" mass="10053">MAIAGTVLGYAGLGFVTRCYALGIQRRNIFENFGGHAILMGLFGAAGYWLHGVQERQVEIIDAKKREIKAARERMASLGGPRASKKEEVEEA</sequence>
<proteinExistence type="predicted"/>
<name>A0AAN6JT87_9BASI</name>
<comment type="caution">
    <text evidence="1">The sequence shown here is derived from an EMBL/GenBank/DDBJ whole genome shotgun (WGS) entry which is preliminary data.</text>
</comment>
<keyword evidence="2" id="KW-1185">Reference proteome</keyword>
<evidence type="ECO:0000313" key="1">
    <source>
        <dbReference type="EMBL" id="KAK0538191.1"/>
    </source>
</evidence>
<dbReference type="AlphaFoldDB" id="A0AAN6JT87"/>
<reference evidence="1" key="1">
    <citation type="journal article" date="2023" name="PhytoFront">
        <title>Draft Genome Resources of Seven Strains of Tilletia horrida, Causal Agent of Kernel Smut of Rice.</title>
        <authorList>
            <person name="Khanal S."/>
            <person name="Antony Babu S."/>
            <person name="Zhou X.G."/>
        </authorList>
    </citation>
    <scope>NUCLEOTIDE SEQUENCE</scope>
    <source>
        <strain evidence="1">TX3</strain>
    </source>
</reference>
<dbReference type="Proteomes" id="UP001176521">
    <property type="component" value="Unassembled WGS sequence"/>
</dbReference>
<dbReference type="EMBL" id="JAPDMQ010000048">
    <property type="protein sequence ID" value="KAK0538191.1"/>
    <property type="molecule type" value="Genomic_DNA"/>
</dbReference>
<dbReference type="PANTHER" id="PTHR39218">
    <property type="entry name" value="OXIDOREDUCTASE 14 KDA SUBUNIT, PUTATIVE (AFU_ORTHOLOGUE AFUA_1G12110)-RELATED"/>
    <property type="match status" value="1"/>
</dbReference>
<organism evidence="1 2">
    <name type="scientific">Tilletia horrida</name>
    <dbReference type="NCBI Taxonomy" id="155126"/>
    <lineage>
        <taxon>Eukaryota</taxon>
        <taxon>Fungi</taxon>
        <taxon>Dikarya</taxon>
        <taxon>Basidiomycota</taxon>
        <taxon>Ustilaginomycotina</taxon>
        <taxon>Exobasidiomycetes</taxon>
        <taxon>Tilletiales</taxon>
        <taxon>Tilletiaceae</taxon>
        <taxon>Tilletia</taxon>
    </lineage>
</organism>
<protein>
    <submittedName>
        <fullName evidence="1">Uncharacterized protein</fullName>
    </submittedName>
</protein>
<dbReference type="PANTHER" id="PTHR39218:SF1">
    <property type="entry name" value="OXIDOREDUCTASE 14 KDA SUBUNIT, PUTATIVE (AFU_ORTHOLOGUE AFUA_1G12110)-RELATED"/>
    <property type="match status" value="1"/>
</dbReference>
<evidence type="ECO:0000313" key="2">
    <source>
        <dbReference type="Proteomes" id="UP001176521"/>
    </source>
</evidence>
<gene>
    <name evidence="1" type="ORF">OC842_001373</name>
</gene>